<keyword evidence="4 7" id="KW-1133">Transmembrane helix</keyword>
<keyword evidence="2" id="KW-1003">Cell membrane</keyword>
<proteinExistence type="predicted"/>
<dbReference type="InterPro" id="IPR017039">
    <property type="entry name" value="Virul_fac_BrkB"/>
</dbReference>
<feature type="transmembrane region" description="Helical" evidence="7">
    <location>
        <begin position="106"/>
        <end position="127"/>
    </location>
</feature>
<protein>
    <submittedName>
        <fullName evidence="8">Membrane protein</fullName>
    </submittedName>
</protein>
<evidence type="ECO:0000256" key="4">
    <source>
        <dbReference type="ARBA" id="ARBA00022989"/>
    </source>
</evidence>
<evidence type="ECO:0000256" key="6">
    <source>
        <dbReference type="SAM" id="MobiDB-lite"/>
    </source>
</evidence>
<dbReference type="KEGG" id="pmad:BAY61_10125"/>
<name>A0A222VNG1_9PSEU</name>
<sequence length="298" mass="31783">MTRVRVIIRTQRLRLRAALLNAAERHPPVAVAIEVAQRDRRSSGRLLAAALAFRLFLWLLPCALLVVALLGFGAGHNRELVRRTGLGPVTGSVFEQIGIQAQQSRYVLAVLGAASLCLAGVALSRTFDGMNERIRPGAESDSGRLLLRRSARYTAVMLGFTVACVAGPLLHSAAGLPVPVASLCVLAVLVPLAVLLMRTGTAASFAEVLPGALVFVAGLEVLRLVAAYVLPAKLSRASELYGTLGVAAALLVWLTLLARFVVLGHVLNAVLAERRPSLSRPRPVRGRARARRRREPGG</sequence>
<evidence type="ECO:0000256" key="1">
    <source>
        <dbReference type="ARBA" id="ARBA00004651"/>
    </source>
</evidence>
<reference evidence="8 9" key="1">
    <citation type="submission" date="2016-10" db="EMBL/GenBank/DDBJ databases">
        <authorList>
            <person name="de Groot N.N."/>
        </authorList>
    </citation>
    <scope>NUCLEOTIDE SEQUENCE [LARGE SCALE GENOMIC DNA]</scope>
    <source>
        <strain evidence="8 9">CGMCC 4.5506</strain>
    </source>
</reference>
<accession>A0A222VNG1</accession>
<dbReference type="Proteomes" id="UP000199494">
    <property type="component" value="Unassembled WGS sequence"/>
</dbReference>
<evidence type="ECO:0000313" key="8">
    <source>
        <dbReference type="EMBL" id="SDC09122.1"/>
    </source>
</evidence>
<feature type="transmembrane region" description="Helical" evidence="7">
    <location>
        <begin position="176"/>
        <end position="196"/>
    </location>
</feature>
<gene>
    <name evidence="8" type="ORF">SAMN05421630_101388</name>
</gene>
<feature type="transmembrane region" description="Helical" evidence="7">
    <location>
        <begin position="250"/>
        <end position="272"/>
    </location>
</feature>
<comment type="subcellular location">
    <subcellularLocation>
        <location evidence="1">Cell membrane</location>
        <topology evidence="1">Multi-pass membrane protein</topology>
    </subcellularLocation>
</comment>
<evidence type="ECO:0000256" key="2">
    <source>
        <dbReference type="ARBA" id="ARBA00022475"/>
    </source>
</evidence>
<dbReference type="GO" id="GO:0005886">
    <property type="term" value="C:plasma membrane"/>
    <property type="evidence" value="ECO:0007669"/>
    <property type="project" value="UniProtKB-SubCell"/>
</dbReference>
<feature type="transmembrane region" description="Helical" evidence="7">
    <location>
        <begin position="46"/>
        <end position="72"/>
    </location>
</feature>
<evidence type="ECO:0000256" key="5">
    <source>
        <dbReference type="ARBA" id="ARBA00023136"/>
    </source>
</evidence>
<dbReference type="AlphaFoldDB" id="A0A222VNG1"/>
<keyword evidence="9" id="KW-1185">Reference proteome</keyword>
<dbReference type="EMBL" id="FMZE01000001">
    <property type="protein sequence ID" value="SDC09122.1"/>
    <property type="molecule type" value="Genomic_DNA"/>
</dbReference>
<feature type="transmembrane region" description="Helical" evidence="7">
    <location>
        <begin position="208"/>
        <end position="230"/>
    </location>
</feature>
<keyword evidence="5 7" id="KW-0472">Membrane</keyword>
<dbReference type="Pfam" id="PF03631">
    <property type="entry name" value="Virul_fac_BrkB"/>
    <property type="match status" value="1"/>
</dbReference>
<organism evidence="8 9">
    <name type="scientific">Prauserella marina</name>
    <dbReference type="NCBI Taxonomy" id="530584"/>
    <lineage>
        <taxon>Bacteria</taxon>
        <taxon>Bacillati</taxon>
        <taxon>Actinomycetota</taxon>
        <taxon>Actinomycetes</taxon>
        <taxon>Pseudonocardiales</taxon>
        <taxon>Pseudonocardiaceae</taxon>
        <taxon>Prauserella</taxon>
    </lineage>
</organism>
<evidence type="ECO:0000256" key="3">
    <source>
        <dbReference type="ARBA" id="ARBA00022692"/>
    </source>
</evidence>
<evidence type="ECO:0000313" key="9">
    <source>
        <dbReference type="Proteomes" id="UP000199494"/>
    </source>
</evidence>
<dbReference type="STRING" id="530584.SAMN05421630_101388"/>
<feature type="compositionally biased region" description="Basic residues" evidence="6">
    <location>
        <begin position="282"/>
        <end position="298"/>
    </location>
</feature>
<feature type="transmembrane region" description="Helical" evidence="7">
    <location>
        <begin position="153"/>
        <end position="170"/>
    </location>
</feature>
<evidence type="ECO:0000256" key="7">
    <source>
        <dbReference type="SAM" id="Phobius"/>
    </source>
</evidence>
<feature type="region of interest" description="Disordered" evidence="6">
    <location>
        <begin position="279"/>
        <end position="298"/>
    </location>
</feature>
<keyword evidence="3 7" id="KW-0812">Transmembrane</keyword>